<dbReference type="Proteomes" id="UP000006001">
    <property type="component" value="Unassembled WGS sequence"/>
</dbReference>
<comment type="caution">
    <text evidence="2">The sequence shown here is derived from an EMBL/GenBank/DDBJ whole genome shotgun (WGS) entry which is preliminary data.</text>
</comment>
<gene>
    <name evidence="2" type="ORF">HMPREF0762_00474</name>
</gene>
<organism evidence="2 3">
    <name type="scientific">Slackia exigua (strain ATCC 700122 / DSM 15923 / CIP 105133 / JCM 11022 / KCTC 5966 / S-7)</name>
    <dbReference type="NCBI Taxonomy" id="649764"/>
    <lineage>
        <taxon>Bacteria</taxon>
        <taxon>Bacillati</taxon>
        <taxon>Actinomycetota</taxon>
        <taxon>Coriobacteriia</taxon>
        <taxon>Eggerthellales</taxon>
        <taxon>Eggerthellaceae</taxon>
        <taxon>Slackia</taxon>
    </lineage>
</organism>
<dbReference type="EMBL" id="ACUX02000005">
    <property type="protein sequence ID" value="EEZ61840.1"/>
    <property type="molecule type" value="Genomic_DNA"/>
</dbReference>
<evidence type="ECO:0000256" key="1">
    <source>
        <dbReference type="SAM" id="MobiDB-lite"/>
    </source>
</evidence>
<protein>
    <submittedName>
        <fullName evidence="2">Uncharacterized protein</fullName>
    </submittedName>
</protein>
<evidence type="ECO:0000313" key="2">
    <source>
        <dbReference type="EMBL" id="EEZ61840.1"/>
    </source>
</evidence>
<proteinExistence type="predicted"/>
<feature type="region of interest" description="Disordered" evidence="1">
    <location>
        <begin position="18"/>
        <end position="42"/>
    </location>
</feature>
<reference evidence="2" key="1">
    <citation type="submission" date="2009-10" db="EMBL/GenBank/DDBJ databases">
        <authorList>
            <person name="Weinstock G."/>
            <person name="Sodergren E."/>
            <person name="Clifton S."/>
            <person name="Fulton L."/>
            <person name="Fulton B."/>
            <person name="Courtney L."/>
            <person name="Fronick C."/>
            <person name="Harrison M."/>
            <person name="Strong C."/>
            <person name="Farmer C."/>
            <person name="Delahaunty K."/>
            <person name="Markovic C."/>
            <person name="Hall O."/>
            <person name="Minx P."/>
            <person name="Tomlinson C."/>
            <person name="Mitreva M."/>
            <person name="Nelson J."/>
            <person name="Hou S."/>
            <person name="Wollam A."/>
            <person name="Pepin K.H."/>
            <person name="Johnson M."/>
            <person name="Bhonagiri V."/>
            <person name="Nash W.E."/>
            <person name="Warren W."/>
            <person name="Chinwalla A."/>
            <person name="Mardis E.R."/>
            <person name="Wilson R.K."/>
        </authorList>
    </citation>
    <scope>NUCLEOTIDE SEQUENCE [LARGE SCALE GENOMIC DNA]</scope>
    <source>
        <strain evidence="2">ATCC 700122</strain>
    </source>
</reference>
<sequence>MTIGLCRRSAFRYHRVPTERPAHPDGLEHDISVMHGERMEPI</sequence>
<keyword evidence="3" id="KW-1185">Reference proteome</keyword>
<dbReference type="HOGENOM" id="CLU_3257929_0_0_11"/>
<name>D0WFF6_SLAES</name>
<accession>D0WFF6</accession>
<evidence type="ECO:0000313" key="3">
    <source>
        <dbReference type="Proteomes" id="UP000006001"/>
    </source>
</evidence>
<dbReference type="AlphaFoldDB" id="D0WFF6"/>